<reference evidence="1 2" key="1">
    <citation type="journal article" date="2017" name="BMC Genomics">
        <title>Comparative genomic and phylogenomic analyses of the Bifidobacteriaceae family.</title>
        <authorList>
            <person name="Lugli G.A."/>
            <person name="Milani C."/>
            <person name="Turroni F."/>
            <person name="Duranti S."/>
            <person name="Mancabelli L."/>
            <person name="Mangifesta M."/>
            <person name="Ferrario C."/>
            <person name="Modesto M."/>
            <person name="Mattarelli P."/>
            <person name="Jiri K."/>
            <person name="van Sinderen D."/>
            <person name="Ventura M."/>
        </authorList>
    </citation>
    <scope>NUCLEOTIDE SEQUENCE [LARGE SCALE GENOMIC DNA]</scope>
    <source>
        <strain evidence="1 2">LMG 21773</strain>
    </source>
</reference>
<protein>
    <submittedName>
        <fullName evidence="1">RNA helicase</fullName>
    </submittedName>
</protein>
<name>A0A261F9K0_9BIFI</name>
<keyword evidence="1" id="KW-0067">ATP-binding</keyword>
<gene>
    <name evidence="1" type="ORF">AEAE_0213</name>
</gene>
<dbReference type="RefSeq" id="WP_094689346.1">
    <property type="nucleotide sequence ID" value="NZ_MWWU01000002.1"/>
</dbReference>
<proteinExistence type="predicted"/>
<keyword evidence="2" id="KW-1185">Reference proteome</keyword>
<dbReference type="Proteomes" id="UP000228976">
    <property type="component" value="Unassembled WGS sequence"/>
</dbReference>
<sequence>MQTVVLQLDFRQGPLWISDFSTGTPQTGISVIDTDEQVRKLNYEIQDLYDSYYEFDSHGQAVWFNEEKEKRDKSKMLDLFARLNARLAEINDGTFVVDDRETERISNL</sequence>
<evidence type="ECO:0000313" key="1">
    <source>
        <dbReference type="EMBL" id="OZG55725.1"/>
    </source>
</evidence>
<dbReference type="EMBL" id="MWWU01000002">
    <property type="protein sequence ID" value="OZG55725.1"/>
    <property type="molecule type" value="Genomic_DNA"/>
</dbReference>
<dbReference type="OrthoDB" id="3196953at2"/>
<evidence type="ECO:0000313" key="2">
    <source>
        <dbReference type="Proteomes" id="UP000228976"/>
    </source>
</evidence>
<keyword evidence="1" id="KW-0347">Helicase</keyword>
<comment type="caution">
    <text evidence="1">The sequence shown here is derived from an EMBL/GenBank/DDBJ whole genome shotgun (WGS) entry which is preliminary data.</text>
</comment>
<dbReference type="AlphaFoldDB" id="A0A261F9K0"/>
<accession>A0A261F9K0</accession>
<keyword evidence="1" id="KW-0378">Hydrolase</keyword>
<keyword evidence="1" id="KW-0547">Nucleotide-binding</keyword>
<organism evidence="1 2">
    <name type="scientific">Aeriscardovia aeriphila</name>
    <dbReference type="NCBI Taxonomy" id="218139"/>
    <lineage>
        <taxon>Bacteria</taxon>
        <taxon>Bacillati</taxon>
        <taxon>Actinomycetota</taxon>
        <taxon>Actinomycetes</taxon>
        <taxon>Bifidobacteriales</taxon>
        <taxon>Bifidobacteriaceae</taxon>
        <taxon>Aeriscardovia</taxon>
    </lineage>
</organism>
<dbReference type="GO" id="GO:0004386">
    <property type="term" value="F:helicase activity"/>
    <property type="evidence" value="ECO:0007669"/>
    <property type="project" value="UniProtKB-KW"/>
</dbReference>